<evidence type="ECO:0000313" key="3">
    <source>
        <dbReference type="Proteomes" id="UP000813385"/>
    </source>
</evidence>
<evidence type="ECO:0000313" key="2">
    <source>
        <dbReference type="EMBL" id="KAH7353682.1"/>
    </source>
</evidence>
<proteinExistence type="inferred from homology"/>
<name>A0A8K0T5Q1_9PEZI</name>
<dbReference type="EMBL" id="JAGPXD010000005">
    <property type="protein sequence ID" value="KAH7353682.1"/>
    <property type="molecule type" value="Genomic_DNA"/>
</dbReference>
<organism evidence="2 3">
    <name type="scientific">Plectosphaerella cucumerina</name>
    <dbReference type="NCBI Taxonomy" id="40658"/>
    <lineage>
        <taxon>Eukaryota</taxon>
        <taxon>Fungi</taxon>
        <taxon>Dikarya</taxon>
        <taxon>Ascomycota</taxon>
        <taxon>Pezizomycotina</taxon>
        <taxon>Sordariomycetes</taxon>
        <taxon>Hypocreomycetidae</taxon>
        <taxon>Glomerellales</taxon>
        <taxon>Plectosphaerellaceae</taxon>
        <taxon>Plectosphaerella</taxon>
    </lineage>
</organism>
<comment type="similarity">
    <text evidence="1">Belongs to the methyltransferase superfamily. LaeA methyltransferase family.</text>
</comment>
<dbReference type="SUPFAM" id="SSF53335">
    <property type="entry name" value="S-adenosyl-L-methionine-dependent methyltransferases"/>
    <property type="match status" value="1"/>
</dbReference>
<sequence>MAEPIPHSTLQSIDAPLEASDAASIDDNSDADSTLETGSVLSSTASVESSVLRYREENGRTYHGFKPSIDYVLPNDVTEQDRLDLQHNLFLLTFGGRLALSPPGEKESNVRKVLDVGTGTGIWAMDYGDEHPEAEVLGVDLSPIQPSFVPPNVNFQIDDVESEWTYSSKFDFIFGRMLVGSISDWPGFIQRSFDNLEPGGWMELQDITFPVECDDGSMKSDAAVKKWSDTMLQATSAIQRYGDSPKRYKQQMIDAGFVNIREVVYKWPTNPWPKDPRYKELGAWCYENIAGSLSGLSMALFTRGLGWDATDVEVFLVDVRKSMRDKNVHAWWPIFVVYGQKPPAPGAAAAE</sequence>
<keyword evidence="2" id="KW-0808">Transferase</keyword>
<dbReference type="Pfam" id="PF13489">
    <property type="entry name" value="Methyltransf_23"/>
    <property type="match status" value="1"/>
</dbReference>
<dbReference type="PANTHER" id="PTHR43591">
    <property type="entry name" value="METHYLTRANSFERASE"/>
    <property type="match status" value="1"/>
</dbReference>
<reference evidence="2" key="1">
    <citation type="journal article" date="2021" name="Nat. Commun.">
        <title>Genetic determinants of endophytism in the Arabidopsis root mycobiome.</title>
        <authorList>
            <person name="Mesny F."/>
            <person name="Miyauchi S."/>
            <person name="Thiergart T."/>
            <person name="Pickel B."/>
            <person name="Atanasova L."/>
            <person name="Karlsson M."/>
            <person name="Huettel B."/>
            <person name="Barry K.W."/>
            <person name="Haridas S."/>
            <person name="Chen C."/>
            <person name="Bauer D."/>
            <person name="Andreopoulos W."/>
            <person name="Pangilinan J."/>
            <person name="LaButti K."/>
            <person name="Riley R."/>
            <person name="Lipzen A."/>
            <person name="Clum A."/>
            <person name="Drula E."/>
            <person name="Henrissat B."/>
            <person name="Kohler A."/>
            <person name="Grigoriev I.V."/>
            <person name="Martin F.M."/>
            <person name="Hacquard S."/>
        </authorList>
    </citation>
    <scope>NUCLEOTIDE SEQUENCE</scope>
    <source>
        <strain evidence="2">MPI-CAGE-AT-0016</strain>
    </source>
</reference>
<dbReference type="CDD" id="cd02440">
    <property type="entry name" value="AdoMet_MTases"/>
    <property type="match status" value="1"/>
</dbReference>
<keyword evidence="2" id="KW-0489">Methyltransferase</keyword>
<keyword evidence="3" id="KW-1185">Reference proteome</keyword>
<dbReference type="GO" id="GO:0032259">
    <property type="term" value="P:methylation"/>
    <property type="evidence" value="ECO:0007669"/>
    <property type="project" value="UniProtKB-KW"/>
</dbReference>
<dbReference type="PANTHER" id="PTHR43591:SF31">
    <property type="entry name" value="LAEA-LIKE, PUTATIVE (AFU_ORTHOLOGUE AFUA_8G01930)-RELATED"/>
    <property type="match status" value="1"/>
</dbReference>
<dbReference type="Gene3D" id="3.40.50.150">
    <property type="entry name" value="Vaccinia Virus protein VP39"/>
    <property type="match status" value="1"/>
</dbReference>
<dbReference type="GO" id="GO:0008168">
    <property type="term" value="F:methyltransferase activity"/>
    <property type="evidence" value="ECO:0007669"/>
    <property type="project" value="UniProtKB-KW"/>
</dbReference>
<accession>A0A8K0T5Q1</accession>
<dbReference type="Proteomes" id="UP000813385">
    <property type="component" value="Unassembled WGS sequence"/>
</dbReference>
<dbReference type="InterPro" id="IPR029063">
    <property type="entry name" value="SAM-dependent_MTases_sf"/>
</dbReference>
<dbReference type="OrthoDB" id="2013972at2759"/>
<dbReference type="AlphaFoldDB" id="A0A8K0T5Q1"/>
<evidence type="ECO:0000256" key="1">
    <source>
        <dbReference type="ARBA" id="ARBA00038158"/>
    </source>
</evidence>
<comment type="caution">
    <text evidence="2">The sequence shown here is derived from an EMBL/GenBank/DDBJ whole genome shotgun (WGS) entry which is preliminary data.</text>
</comment>
<protein>
    <submittedName>
        <fullName evidence="2">S-adenosyl-L-methionine-dependent methyltransferase</fullName>
    </submittedName>
</protein>
<gene>
    <name evidence="2" type="ORF">B0T11DRAFT_119860</name>
</gene>